<evidence type="ECO:0000256" key="2">
    <source>
        <dbReference type="ARBA" id="ARBA00010663"/>
    </source>
</evidence>
<dbReference type="InterPro" id="IPR000276">
    <property type="entry name" value="GPCR_Rhodpsn"/>
</dbReference>
<keyword evidence="3" id="KW-1003">Cell membrane</keyword>
<dbReference type="PROSITE" id="PS00237">
    <property type="entry name" value="G_PROTEIN_RECEP_F1_1"/>
    <property type="match status" value="1"/>
</dbReference>
<keyword evidence="4 10" id="KW-0812">Transmembrane</keyword>
<keyword evidence="7 12" id="KW-0472">Membrane</keyword>
<evidence type="ECO:0000256" key="10">
    <source>
        <dbReference type="RuleBase" id="RU000688"/>
    </source>
</evidence>
<protein>
    <recommendedName>
        <fullName evidence="13">G-protein coupled receptors family 1 profile domain-containing protein</fullName>
    </recommendedName>
</protein>
<evidence type="ECO:0000256" key="8">
    <source>
        <dbReference type="ARBA" id="ARBA00023170"/>
    </source>
</evidence>
<feature type="transmembrane region" description="Helical" evidence="12">
    <location>
        <begin position="320"/>
        <end position="344"/>
    </location>
</feature>
<dbReference type="STRING" id="6832.A0A553N7L0"/>
<keyword evidence="15" id="KW-1185">Reference proteome</keyword>
<dbReference type="PRINTS" id="PR00237">
    <property type="entry name" value="GPCRRHODOPSN"/>
</dbReference>
<dbReference type="Pfam" id="PF00001">
    <property type="entry name" value="7tm_1"/>
    <property type="match status" value="1"/>
</dbReference>
<dbReference type="Proteomes" id="UP000318571">
    <property type="component" value="Chromosome 8"/>
</dbReference>
<dbReference type="Gene3D" id="1.20.1070.10">
    <property type="entry name" value="Rhodopsin 7-helix transmembrane proteins"/>
    <property type="match status" value="1"/>
</dbReference>
<feature type="transmembrane region" description="Helical" evidence="12">
    <location>
        <begin position="197"/>
        <end position="216"/>
    </location>
</feature>
<feature type="transmembrane region" description="Helical" evidence="12">
    <location>
        <begin position="74"/>
        <end position="98"/>
    </location>
</feature>
<accession>A0A553N7L0</accession>
<name>A0A553N7L0_TIGCA</name>
<organism evidence="14 15">
    <name type="scientific">Tigriopus californicus</name>
    <name type="common">Marine copepod</name>
    <dbReference type="NCBI Taxonomy" id="6832"/>
    <lineage>
        <taxon>Eukaryota</taxon>
        <taxon>Metazoa</taxon>
        <taxon>Ecdysozoa</taxon>
        <taxon>Arthropoda</taxon>
        <taxon>Crustacea</taxon>
        <taxon>Multicrustacea</taxon>
        <taxon>Hexanauplia</taxon>
        <taxon>Copepoda</taxon>
        <taxon>Harpacticoida</taxon>
        <taxon>Harpacticidae</taxon>
        <taxon>Tigriopus</taxon>
    </lineage>
</organism>
<evidence type="ECO:0000256" key="11">
    <source>
        <dbReference type="SAM" id="MobiDB-lite"/>
    </source>
</evidence>
<evidence type="ECO:0000256" key="5">
    <source>
        <dbReference type="ARBA" id="ARBA00022989"/>
    </source>
</evidence>
<keyword evidence="5 12" id="KW-1133">Transmembrane helix</keyword>
<keyword evidence="9 10" id="KW-0807">Transducer</keyword>
<dbReference type="PANTHER" id="PTHR46925:SF2">
    <property type="entry name" value="G-PROTEIN COUPLED RECEPTOR TKR-1-RELATED"/>
    <property type="match status" value="1"/>
</dbReference>
<comment type="similarity">
    <text evidence="2 10">Belongs to the G-protein coupled receptor 1 family.</text>
</comment>
<evidence type="ECO:0000256" key="9">
    <source>
        <dbReference type="ARBA" id="ARBA00023224"/>
    </source>
</evidence>
<dbReference type="PANTHER" id="PTHR46925">
    <property type="entry name" value="G-PROTEIN COUPLED RECEPTOR TKR-1-RELATED"/>
    <property type="match status" value="1"/>
</dbReference>
<evidence type="ECO:0000256" key="3">
    <source>
        <dbReference type="ARBA" id="ARBA00022475"/>
    </source>
</evidence>
<dbReference type="PROSITE" id="PS50262">
    <property type="entry name" value="G_PROTEIN_RECEP_F1_2"/>
    <property type="match status" value="1"/>
</dbReference>
<feature type="transmembrane region" description="Helical" evidence="12">
    <location>
        <begin position="249"/>
        <end position="271"/>
    </location>
</feature>
<keyword evidence="8 10" id="KW-0675">Receptor</keyword>
<evidence type="ECO:0000256" key="1">
    <source>
        <dbReference type="ARBA" id="ARBA00004651"/>
    </source>
</evidence>
<comment type="caution">
    <text evidence="14">The sequence shown here is derived from an EMBL/GenBank/DDBJ whole genome shotgun (WGS) entry which is preliminary data.</text>
</comment>
<proteinExistence type="inferred from homology"/>
<dbReference type="EMBL" id="VCGU01000459">
    <property type="protein sequence ID" value="TRY61393.1"/>
    <property type="molecule type" value="Genomic_DNA"/>
</dbReference>
<feature type="transmembrane region" description="Helical" evidence="12">
    <location>
        <begin position="157"/>
        <end position="176"/>
    </location>
</feature>
<gene>
    <name evidence="14" type="ORF">TCAL_05711</name>
</gene>
<feature type="region of interest" description="Disordered" evidence="11">
    <location>
        <begin position="457"/>
        <end position="483"/>
    </location>
</feature>
<dbReference type="InterPro" id="IPR017452">
    <property type="entry name" value="GPCR_Rhodpsn_7TM"/>
</dbReference>
<evidence type="ECO:0000259" key="13">
    <source>
        <dbReference type="PROSITE" id="PS50262"/>
    </source>
</evidence>
<evidence type="ECO:0000256" key="6">
    <source>
        <dbReference type="ARBA" id="ARBA00023040"/>
    </source>
</evidence>
<evidence type="ECO:0000256" key="12">
    <source>
        <dbReference type="SAM" id="Phobius"/>
    </source>
</evidence>
<dbReference type="AlphaFoldDB" id="A0A553N7L0"/>
<feature type="domain" description="G-protein coupled receptors family 1 profile" evidence="13">
    <location>
        <begin position="89"/>
        <end position="379"/>
    </location>
</feature>
<sequence length="489" mass="56511">MEQMGVTNATDVFINGTWWCMVSGWTQGDQNGTKTMAELNSSMEYLVPCDSLEDANATYVHEEDDDMSVWLDSFWTILFSSMITAAIAGNSIVIWIVIEHDYENLVLRFECPVKANTYLKYFGDLSLDMIIKFVTVLDLNSKFRNWVFGKEFCTLNHFFAYSTVSASSFTLSAISLDRHISILRPNKPHIASKTAAGLILAVWALSVLVALPPTFYTAHHSSGNATGDIINYCLLIWPDGPPTISYYDYQYNIFFSIVTYLIPVTQMLISYSHMSFVLWKKSIPFSGSTPTNAQHETQVTTRDIQLARSQEKAINNKRKLVKMFFTVVVLFGLCWFPYHFYFLYTFHDKSIISRPNIQHVYLTFYWLAMANSMINPIIYYLMNARFRYYFRTLVLNFRASVWHFFSTDYSDSFPMEYSPKFRPKFPPNQHQHPPHHHQGALYEAPRNNFKMEIFKQSTCGEPNPDHNGYSGTRSRSPNNPITTSLMVYK</sequence>
<evidence type="ECO:0000256" key="7">
    <source>
        <dbReference type="ARBA" id="ARBA00023136"/>
    </source>
</evidence>
<evidence type="ECO:0000313" key="14">
    <source>
        <dbReference type="EMBL" id="TRY61393.1"/>
    </source>
</evidence>
<dbReference type="SUPFAM" id="SSF81321">
    <property type="entry name" value="Family A G protein-coupled receptor-like"/>
    <property type="match status" value="1"/>
</dbReference>
<reference evidence="14 15" key="1">
    <citation type="journal article" date="2018" name="Nat. Ecol. Evol.">
        <title>Genomic signatures of mitonuclear coevolution across populations of Tigriopus californicus.</title>
        <authorList>
            <person name="Barreto F.S."/>
            <person name="Watson E.T."/>
            <person name="Lima T.G."/>
            <person name="Willett C.S."/>
            <person name="Edmands S."/>
            <person name="Li W."/>
            <person name="Burton R.S."/>
        </authorList>
    </citation>
    <scope>NUCLEOTIDE SEQUENCE [LARGE SCALE GENOMIC DNA]</scope>
    <source>
        <strain evidence="14 15">San Diego</strain>
    </source>
</reference>
<dbReference type="GO" id="GO:0005886">
    <property type="term" value="C:plasma membrane"/>
    <property type="evidence" value="ECO:0007669"/>
    <property type="project" value="UniProtKB-SubCell"/>
</dbReference>
<keyword evidence="6 10" id="KW-0297">G-protein coupled receptor</keyword>
<evidence type="ECO:0000256" key="4">
    <source>
        <dbReference type="ARBA" id="ARBA00022692"/>
    </source>
</evidence>
<dbReference type="InterPro" id="IPR001681">
    <property type="entry name" value="Neurokn_rcpt"/>
</dbReference>
<dbReference type="GO" id="GO:0004995">
    <property type="term" value="F:tachykinin receptor activity"/>
    <property type="evidence" value="ECO:0007669"/>
    <property type="project" value="InterPro"/>
</dbReference>
<feature type="transmembrane region" description="Helical" evidence="12">
    <location>
        <begin position="364"/>
        <end position="382"/>
    </location>
</feature>
<evidence type="ECO:0000313" key="15">
    <source>
        <dbReference type="Proteomes" id="UP000318571"/>
    </source>
</evidence>
<feature type="compositionally biased region" description="Polar residues" evidence="11">
    <location>
        <begin position="469"/>
        <end position="483"/>
    </location>
</feature>
<comment type="subcellular location">
    <subcellularLocation>
        <location evidence="1">Cell membrane</location>
        <topology evidence="1">Multi-pass membrane protein</topology>
    </subcellularLocation>
</comment>